<reference evidence="2 3" key="1">
    <citation type="submission" date="2023-11" db="EMBL/GenBank/DDBJ databases">
        <title>First isolation, identification, and characterization of non-pathogenic Epilithonimonas ginsengisoli isolated from diseased farmed rainbow trout (Oncorhynchus mykiss) in Chile.</title>
        <authorList>
            <person name="Miranda C.D."/>
            <person name="Irgang R."/>
            <person name="Concha C."/>
            <person name="Rojas R."/>
            <person name="Avendano R."/>
        </authorList>
    </citation>
    <scope>NUCLEOTIDE SEQUENCE [LARGE SCALE GENOMIC DNA]</scope>
    <source>
        <strain evidence="2 3">FP99</strain>
    </source>
</reference>
<dbReference type="PANTHER" id="PTHR35149">
    <property type="entry name" value="SLL5132 PROTEIN"/>
    <property type="match status" value="1"/>
</dbReference>
<dbReference type="RefSeq" id="WP_063970044.1">
    <property type="nucleotide sequence ID" value="NZ_JAMXLT020000012.1"/>
</dbReference>
<organism evidence="2 3">
    <name type="scientific">Epilithonimonas ginsengisoli</name>
    <dbReference type="NCBI Taxonomy" id="1245592"/>
    <lineage>
        <taxon>Bacteria</taxon>
        <taxon>Pseudomonadati</taxon>
        <taxon>Bacteroidota</taxon>
        <taxon>Flavobacteriia</taxon>
        <taxon>Flavobacteriales</taxon>
        <taxon>Weeksellaceae</taxon>
        <taxon>Chryseobacterium group</taxon>
        <taxon>Epilithonimonas</taxon>
    </lineage>
</organism>
<name>A0ABU4JGT6_9FLAO</name>
<evidence type="ECO:0000313" key="3">
    <source>
        <dbReference type="Proteomes" id="UP001204439"/>
    </source>
</evidence>
<dbReference type="PANTHER" id="PTHR35149:SF1">
    <property type="entry name" value="DUF5655 DOMAIN-CONTAINING PROTEIN"/>
    <property type="match status" value="1"/>
</dbReference>
<dbReference type="Pfam" id="PF03235">
    <property type="entry name" value="GmrSD_N"/>
    <property type="match status" value="1"/>
</dbReference>
<evidence type="ECO:0000313" key="2">
    <source>
        <dbReference type="EMBL" id="MDW8548872.1"/>
    </source>
</evidence>
<comment type="caution">
    <text evidence="2">The sequence shown here is derived from an EMBL/GenBank/DDBJ whole genome shotgun (WGS) entry which is preliminary data.</text>
</comment>
<proteinExistence type="predicted"/>
<sequence length="584" mass="69119">MSNHISIKSVQELLDYQFFIPSYQRGYRWTQTQVKDLLNDIDEFSPKDIANSSDGSWYCLQPIVVKAKDEKENNNLSGLWYDVIDGQQRLTTIYLIIKYFDDSTSNPFSIKYETRELSEEFLTNIFEKTKENSSENIDFHHIYNAFRTINKWFENKTLENKVAFCEKFKLFSKVIWYETSGDSIDVFTRINSGKIPLTNAELIKALFLNSSNFKNVEGQIDFEKLRLKQLEIASEWDRIEYALQNDTFWLFVNKAENNLPTRIEFMFDLIFEIEKEKSQTENFETFGNDNYSTFRFFADKFKVSDQKTIEDNWKQVKNYFQTLEEWFNDRELYHKVGYLITVGENITKILALNRDLTKNKFKEELDSLIMKRISHKKSIEELIYGSDNSQIIRILLLHNVLTTLKSEDQSLKFPFDKYKDKKKGGWSLEHIHAQNSEEITEVEDFENWLGNIDVKLLHNDLQNEISNFHTEKTKEKIPVLIKDISVHFGDTEVHSIENMALLSKNDNSKLNNGIFPVKRERIISLEKEGAFILISTKKVFQKYYEGCTKQISKWEETDRESYLNDIKQTLKPYLQPQKVTQNEQ</sequence>
<dbReference type="InterPro" id="IPR004919">
    <property type="entry name" value="GmrSD_N"/>
</dbReference>
<accession>A0ABU4JGT6</accession>
<evidence type="ECO:0000259" key="1">
    <source>
        <dbReference type="Pfam" id="PF03235"/>
    </source>
</evidence>
<gene>
    <name evidence="2" type="ORF">NG800_008115</name>
</gene>
<dbReference type="EMBL" id="JAMXLT020000012">
    <property type="protein sequence ID" value="MDW8548872.1"/>
    <property type="molecule type" value="Genomic_DNA"/>
</dbReference>
<protein>
    <submittedName>
        <fullName evidence="2">DUF262 domain-containing protein</fullName>
    </submittedName>
</protein>
<feature type="domain" description="GmrSD restriction endonucleases N-terminal" evidence="1">
    <location>
        <begin position="15"/>
        <end position="208"/>
    </location>
</feature>
<dbReference type="Proteomes" id="UP001204439">
    <property type="component" value="Unassembled WGS sequence"/>
</dbReference>
<keyword evidence="3" id="KW-1185">Reference proteome</keyword>